<dbReference type="Proteomes" id="UP000063964">
    <property type="component" value="Chromosome"/>
</dbReference>
<keyword evidence="12" id="KW-0699">rRNA-binding</keyword>
<evidence type="ECO:0000256" key="12">
    <source>
        <dbReference type="ARBA" id="ARBA00022730"/>
    </source>
</evidence>
<dbReference type="InterPro" id="IPR004659">
    <property type="entry name" value="RNase_E/G"/>
</dbReference>
<evidence type="ECO:0000256" key="8">
    <source>
        <dbReference type="ARBA" id="ARBA00022552"/>
    </source>
</evidence>
<accession>A0A109W5N0</accession>
<keyword evidence="5" id="KW-1003">Cell membrane</keyword>
<keyword evidence="13" id="KW-0255">Endonuclease</keyword>
<evidence type="ECO:0000256" key="17">
    <source>
        <dbReference type="ARBA" id="ARBA00023136"/>
    </source>
</evidence>
<comment type="subcellular location">
    <subcellularLocation>
        <location evidence="2">Cytoplasm</location>
    </subcellularLocation>
</comment>
<evidence type="ECO:0000256" key="14">
    <source>
        <dbReference type="ARBA" id="ARBA00022801"/>
    </source>
</evidence>
<keyword evidence="14" id="KW-0378">Hydrolase</keyword>
<keyword evidence="7" id="KW-0997">Cell inner membrane</keyword>
<name>A0A109W5N0_9BACT</name>
<dbReference type="RefSeq" id="WP_066603776.1">
    <property type="nucleotide sequence ID" value="NZ_CP014230.1"/>
</dbReference>
<dbReference type="PANTHER" id="PTHR30001">
    <property type="entry name" value="RIBONUCLEASE"/>
    <property type="match status" value="1"/>
</dbReference>
<sequence>MSEKLKRKMFISVLPGEMVEVAIMEDGTVVEYYVEMLHQSKTKGNIYKGRIHNVDQALQAAFINYGSDKNGFLQVDEVHPEYYLTDVPGRGKYPPLQKVLKPGQEVMVQVVKEPTGSKGAFLTTYLSIPGRYFVLTPGREQLGISRKIEDEKERDRLKEVVEELKLDEGLGVIVRTVSEAQSKTSLSRDLQFLKRLWKDIRKKAIASESPALVYEEKDLAFRAIRDYLTPDIAECWVDDDETARQITDFAALIFPRRKTFIKVHTETDRTLFERFRIEAQLQKIFSRQVTLPSGGQLVIDHTEALTAIDINSGKIGGEKNFKEMALRTNVEAAREIPHQLMLRDIGGQVVVDFIEMKDGKHIREVEKVLRQALKVDRARTDIGRISKFGLLEIVRQRLGTSALSASLEACPHCAGAGTRRNLEWRSMQALKDIYRELRKDKLTEPFAYQTDAELMQYLLNRKREKLMEYEKTFARRIDIVPAANLSCSFC</sequence>
<organism evidence="19 20">
    <name type="scientific">Desulfomicrobium orale DSM 12838</name>
    <dbReference type="NCBI Taxonomy" id="888061"/>
    <lineage>
        <taxon>Bacteria</taxon>
        <taxon>Pseudomonadati</taxon>
        <taxon>Thermodesulfobacteriota</taxon>
        <taxon>Desulfovibrionia</taxon>
        <taxon>Desulfovibrionales</taxon>
        <taxon>Desulfomicrobiaceae</taxon>
        <taxon>Desulfomicrobium</taxon>
    </lineage>
</organism>
<dbReference type="PROSITE" id="PS50126">
    <property type="entry name" value="S1"/>
    <property type="match status" value="1"/>
</dbReference>
<evidence type="ECO:0000256" key="6">
    <source>
        <dbReference type="ARBA" id="ARBA00022490"/>
    </source>
</evidence>
<reference evidence="20" key="1">
    <citation type="submission" date="2016-02" db="EMBL/GenBank/DDBJ databases">
        <authorList>
            <person name="Holder M.E."/>
            <person name="Ajami N.J."/>
            <person name="Petrosino J.F."/>
        </authorList>
    </citation>
    <scope>NUCLEOTIDE SEQUENCE [LARGE SCALE GENOMIC DNA]</scope>
    <source>
        <strain evidence="20">DSM 12838</strain>
    </source>
</reference>
<dbReference type="SMART" id="SM00316">
    <property type="entry name" value="S1"/>
    <property type="match status" value="1"/>
</dbReference>
<dbReference type="EMBL" id="CP014230">
    <property type="protein sequence ID" value="AMD92406.1"/>
    <property type="molecule type" value="Genomic_DNA"/>
</dbReference>
<dbReference type="STRING" id="888061.AXF15_04295"/>
<dbReference type="GO" id="GO:0004540">
    <property type="term" value="F:RNA nuclease activity"/>
    <property type="evidence" value="ECO:0007669"/>
    <property type="project" value="InterPro"/>
</dbReference>
<dbReference type="Gene3D" id="2.40.50.140">
    <property type="entry name" value="Nucleic acid-binding proteins"/>
    <property type="match status" value="1"/>
</dbReference>
<dbReference type="InterPro" id="IPR012340">
    <property type="entry name" value="NA-bd_OB-fold"/>
</dbReference>
<dbReference type="Pfam" id="PF00575">
    <property type="entry name" value="S1"/>
    <property type="match status" value="1"/>
</dbReference>
<evidence type="ECO:0000256" key="16">
    <source>
        <dbReference type="ARBA" id="ARBA00022884"/>
    </source>
</evidence>
<dbReference type="InterPro" id="IPR003029">
    <property type="entry name" value="S1_domain"/>
</dbReference>
<dbReference type="GO" id="GO:0005737">
    <property type="term" value="C:cytoplasm"/>
    <property type="evidence" value="ECO:0007669"/>
    <property type="project" value="UniProtKB-SubCell"/>
</dbReference>
<dbReference type="KEGG" id="doa:AXF15_04295"/>
<dbReference type="Pfam" id="PF20833">
    <property type="entry name" value="RNase_E_G_Thio"/>
    <property type="match status" value="1"/>
</dbReference>
<comment type="cofactor">
    <cofactor evidence="1">
        <name>Mg(2+)</name>
        <dbReference type="ChEBI" id="CHEBI:18420"/>
    </cofactor>
</comment>
<feature type="domain" description="S1 motif" evidence="18">
    <location>
        <begin position="44"/>
        <end position="125"/>
    </location>
</feature>
<evidence type="ECO:0000256" key="15">
    <source>
        <dbReference type="ARBA" id="ARBA00022842"/>
    </source>
</evidence>
<evidence type="ECO:0000256" key="13">
    <source>
        <dbReference type="ARBA" id="ARBA00022759"/>
    </source>
</evidence>
<evidence type="ECO:0000313" key="20">
    <source>
        <dbReference type="Proteomes" id="UP000063964"/>
    </source>
</evidence>
<dbReference type="GO" id="GO:0004519">
    <property type="term" value="F:endonuclease activity"/>
    <property type="evidence" value="ECO:0007669"/>
    <property type="project" value="UniProtKB-KW"/>
</dbReference>
<dbReference type="Pfam" id="PF10150">
    <property type="entry name" value="RNase_E_G"/>
    <property type="match status" value="1"/>
</dbReference>
<dbReference type="OrthoDB" id="9804278at2"/>
<keyword evidence="16" id="KW-0694">RNA-binding</keyword>
<gene>
    <name evidence="19" type="ORF">AXF15_04295</name>
</gene>
<evidence type="ECO:0000256" key="5">
    <source>
        <dbReference type="ARBA" id="ARBA00022475"/>
    </source>
</evidence>
<keyword evidence="6" id="KW-0963">Cytoplasm</keyword>
<dbReference type="GO" id="GO:0016787">
    <property type="term" value="F:hydrolase activity"/>
    <property type="evidence" value="ECO:0007669"/>
    <property type="project" value="UniProtKB-KW"/>
</dbReference>
<dbReference type="CDD" id="cd04453">
    <property type="entry name" value="S1_RNase_E"/>
    <property type="match status" value="1"/>
</dbReference>
<dbReference type="GO" id="GO:0019843">
    <property type="term" value="F:rRNA binding"/>
    <property type="evidence" value="ECO:0007669"/>
    <property type="project" value="UniProtKB-KW"/>
</dbReference>
<dbReference type="Gene3D" id="3.40.1260.20">
    <property type="entry name" value="Ribonuclease E, catalytic domain"/>
    <property type="match status" value="1"/>
</dbReference>
<evidence type="ECO:0000256" key="7">
    <source>
        <dbReference type="ARBA" id="ARBA00022519"/>
    </source>
</evidence>
<dbReference type="InterPro" id="IPR048583">
    <property type="entry name" value="RNase_E_G_thioredoxin-like"/>
</dbReference>
<keyword evidence="8" id="KW-0698">rRNA processing</keyword>
<dbReference type="AlphaFoldDB" id="A0A109W5N0"/>
<evidence type="ECO:0000256" key="1">
    <source>
        <dbReference type="ARBA" id="ARBA00001946"/>
    </source>
</evidence>
<protein>
    <recommendedName>
        <fullName evidence="4">Ribonuclease G</fullName>
    </recommendedName>
</protein>
<keyword evidence="9" id="KW-0819">tRNA processing</keyword>
<evidence type="ECO:0000256" key="3">
    <source>
        <dbReference type="ARBA" id="ARBA00005663"/>
    </source>
</evidence>
<keyword evidence="11" id="KW-0479">Metal-binding</keyword>
<evidence type="ECO:0000256" key="2">
    <source>
        <dbReference type="ARBA" id="ARBA00004496"/>
    </source>
</evidence>
<evidence type="ECO:0000313" key="19">
    <source>
        <dbReference type="EMBL" id="AMD92406.1"/>
    </source>
</evidence>
<dbReference type="InterPro" id="IPR019307">
    <property type="entry name" value="RNA-bd_AU-1/RNase_E/G"/>
</dbReference>
<comment type="similarity">
    <text evidence="3">Belongs to the RNase E/G family. RNase G subfamily.</text>
</comment>
<keyword evidence="15" id="KW-0460">Magnesium</keyword>
<dbReference type="GO" id="GO:0046872">
    <property type="term" value="F:metal ion binding"/>
    <property type="evidence" value="ECO:0007669"/>
    <property type="project" value="UniProtKB-KW"/>
</dbReference>
<dbReference type="SUPFAM" id="SSF50249">
    <property type="entry name" value="Nucleic acid-binding proteins"/>
    <property type="match status" value="1"/>
</dbReference>
<evidence type="ECO:0000259" key="18">
    <source>
        <dbReference type="PROSITE" id="PS50126"/>
    </source>
</evidence>
<evidence type="ECO:0000256" key="10">
    <source>
        <dbReference type="ARBA" id="ARBA00022722"/>
    </source>
</evidence>
<keyword evidence="17" id="KW-0472">Membrane</keyword>
<dbReference type="GO" id="GO:0008033">
    <property type="term" value="P:tRNA processing"/>
    <property type="evidence" value="ECO:0007669"/>
    <property type="project" value="UniProtKB-KW"/>
</dbReference>
<keyword evidence="10" id="KW-0540">Nuclease</keyword>
<evidence type="ECO:0000256" key="4">
    <source>
        <dbReference type="ARBA" id="ARBA00017719"/>
    </source>
</evidence>
<keyword evidence="20" id="KW-1185">Reference proteome</keyword>
<dbReference type="GO" id="GO:0006364">
    <property type="term" value="P:rRNA processing"/>
    <property type="evidence" value="ECO:0007669"/>
    <property type="project" value="UniProtKB-KW"/>
</dbReference>
<proteinExistence type="inferred from homology"/>
<evidence type="ECO:0000256" key="9">
    <source>
        <dbReference type="ARBA" id="ARBA00022694"/>
    </source>
</evidence>
<dbReference type="NCBIfam" id="TIGR00757">
    <property type="entry name" value="RNaseEG"/>
    <property type="match status" value="1"/>
</dbReference>
<dbReference type="PANTHER" id="PTHR30001:SF1">
    <property type="entry name" value="RIBONUCLEASE E_G-LIKE PROTEIN, CHLOROPLASTIC"/>
    <property type="match status" value="1"/>
</dbReference>
<evidence type="ECO:0000256" key="11">
    <source>
        <dbReference type="ARBA" id="ARBA00022723"/>
    </source>
</evidence>